<evidence type="ECO:0000313" key="8">
    <source>
        <dbReference type="Proteomes" id="UP000298493"/>
    </source>
</evidence>
<dbReference type="PIRSF" id="PIRSF018169">
    <property type="entry name" value="PAF_acetylhydrolase"/>
    <property type="match status" value="1"/>
</dbReference>
<comment type="catalytic activity">
    <reaction evidence="4">
        <text>a 1-O-alkyl-2-acetyl-sn-glycero-3-phosphocholine + H2O = a 1-O-alkyl-sn-glycero-3-phosphocholine + acetate + H(+)</text>
        <dbReference type="Rhea" id="RHEA:17777"/>
        <dbReference type="ChEBI" id="CHEBI:15377"/>
        <dbReference type="ChEBI" id="CHEBI:15378"/>
        <dbReference type="ChEBI" id="CHEBI:30089"/>
        <dbReference type="ChEBI" id="CHEBI:30909"/>
        <dbReference type="ChEBI" id="CHEBI:36707"/>
        <dbReference type="EC" id="3.1.1.47"/>
    </reaction>
</comment>
<proteinExistence type="inferred from homology"/>
<dbReference type="STRING" id="86259.A0A4Z1P3E1"/>
<comment type="similarity">
    <text evidence="4">Belongs to the serine esterase family.</text>
</comment>
<dbReference type="GO" id="GO:0016042">
    <property type="term" value="P:lipid catabolic process"/>
    <property type="evidence" value="ECO:0007669"/>
    <property type="project" value="UniProtKB-KW"/>
</dbReference>
<dbReference type="Gene3D" id="3.40.50.1820">
    <property type="entry name" value="alpha/beta hydrolase"/>
    <property type="match status" value="1"/>
</dbReference>
<dbReference type="EC" id="3.1.1.47" evidence="4"/>
<feature type="active site" description="Charge relay system" evidence="5">
    <location>
        <position position="441"/>
    </location>
</feature>
<dbReference type="EMBL" id="SNSC02000014">
    <property type="protein sequence ID" value="TID18485.1"/>
    <property type="molecule type" value="Genomic_DNA"/>
</dbReference>
<sequence length="529" mass="59152">MDNHHTIDTPYQDDVELEHLNNAADEEPDSPLPSNAMGDQTKAPRWLSGATPRWSMPKQVPVILQPRFTWRYVFFSLTVVYILYCFVRGSPLLASKLPKYTGAYDVGAIDIEYPLERPIRVSETVFRDTGAPAFELETVLFRVYYPTNKGATSRKSKHLWVPKPVSLTAEGYAKFAHFNNLISRPLFTFGLWAIAGRIRSPAEVDVPLLDSENNHFPVMVFSHGMASSRTDYTHYSGELASRGHIVAAVEHRDGSCPGSMIKTIDKKEKKRLMFRKSELLSDPPMDEAKIKVEQLGFRQAEIEETIAVLQKIHAGHGDAVFMSNSRREGTHLKDWEGRLNFTQLSIGGHSYGATGALQALKGAPSSKSIAIGGIALDPGKGSGPLNNDINVPVLVIHSNSWSKKYSLFFGRPHFDTVKDLVQDVLDRVGASWFVTSIGTSHPSVTDAPLIEPLLLSWTTGATIDVKEGVNQYVKASMDFFDYLRDHGKRGILNETVTHPNYDDDERSKERKQQMSKEIGKYWQIHVAPL</sequence>
<comment type="caution">
    <text evidence="7">The sequence shown here is derived from an EMBL/GenBank/DDBJ whole genome shotgun (WGS) entry which is preliminary data.</text>
</comment>
<evidence type="ECO:0000256" key="5">
    <source>
        <dbReference type="PIRSR" id="PIRSR018169-1"/>
    </source>
</evidence>
<evidence type="ECO:0000256" key="6">
    <source>
        <dbReference type="SAM" id="Phobius"/>
    </source>
</evidence>
<keyword evidence="2 4" id="KW-0442">Lipid degradation</keyword>
<dbReference type="AlphaFoldDB" id="A0A4Z1P3E1"/>
<accession>A0A4Z1P3E1</accession>
<dbReference type="InterPro" id="IPR029058">
    <property type="entry name" value="AB_hydrolase_fold"/>
</dbReference>
<keyword evidence="6" id="KW-0812">Transmembrane</keyword>
<organism evidence="7 8">
    <name type="scientific">Venturia nashicola</name>
    <dbReference type="NCBI Taxonomy" id="86259"/>
    <lineage>
        <taxon>Eukaryota</taxon>
        <taxon>Fungi</taxon>
        <taxon>Dikarya</taxon>
        <taxon>Ascomycota</taxon>
        <taxon>Pezizomycotina</taxon>
        <taxon>Dothideomycetes</taxon>
        <taxon>Pleosporomycetidae</taxon>
        <taxon>Venturiales</taxon>
        <taxon>Venturiaceae</taxon>
        <taxon>Venturia</taxon>
    </lineage>
</organism>
<gene>
    <name evidence="7" type="ORF">E6O75_ATG06561</name>
</gene>
<dbReference type="PANTHER" id="PTHR10272">
    <property type="entry name" value="PLATELET-ACTIVATING FACTOR ACETYLHYDROLASE"/>
    <property type="match status" value="1"/>
</dbReference>
<evidence type="ECO:0000256" key="2">
    <source>
        <dbReference type="ARBA" id="ARBA00022963"/>
    </source>
</evidence>
<evidence type="ECO:0000256" key="1">
    <source>
        <dbReference type="ARBA" id="ARBA00022801"/>
    </source>
</evidence>
<evidence type="ECO:0000313" key="7">
    <source>
        <dbReference type="EMBL" id="TID18485.1"/>
    </source>
</evidence>
<feature type="active site" description="Charge relay system" evidence="5">
    <location>
        <position position="377"/>
    </location>
</feature>
<feature type="active site" description="Nucleophile" evidence="5">
    <location>
        <position position="350"/>
    </location>
</feature>
<keyword evidence="8" id="KW-1185">Reference proteome</keyword>
<protein>
    <recommendedName>
        <fullName evidence="4">Putative phospholipase</fullName>
        <ecNumber evidence="4">3.1.1.47</ecNumber>
    </recommendedName>
</protein>
<reference evidence="7 8" key="1">
    <citation type="submission" date="2019-04" db="EMBL/GenBank/DDBJ databases">
        <title>High contiguity whole genome sequence and gene annotation resource for two Venturia nashicola isolates.</title>
        <authorList>
            <person name="Prokchorchik M."/>
            <person name="Won K."/>
            <person name="Lee Y."/>
            <person name="Choi E.D."/>
            <person name="Segonzac C."/>
            <person name="Sohn K.H."/>
        </authorList>
    </citation>
    <scope>NUCLEOTIDE SEQUENCE [LARGE SCALE GENOMIC DNA]</scope>
    <source>
        <strain evidence="7 8">PRI2</strain>
    </source>
</reference>
<evidence type="ECO:0000256" key="4">
    <source>
        <dbReference type="PIRNR" id="PIRNR018169"/>
    </source>
</evidence>
<dbReference type="GO" id="GO:0003847">
    <property type="term" value="F:1-alkyl-2-acetylglycerophosphocholine esterase activity"/>
    <property type="evidence" value="ECO:0007669"/>
    <property type="project" value="UniProtKB-UniRule"/>
</dbReference>
<dbReference type="PANTHER" id="PTHR10272:SF11">
    <property type="entry name" value="PHOSPHOLIPASE-RELATED"/>
    <property type="match status" value="1"/>
</dbReference>
<keyword evidence="6" id="KW-0472">Membrane</keyword>
<keyword evidence="6" id="KW-1133">Transmembrane helix</keyword>
<dbReference type="Pfam" id="PF03403">
    <property type="entry name" value="PAF-AH_p_II"/>
    <property type="match status" value="1"/>
</dbReference>
<feature type="transmembrane region" description="Helical" evidence="6">
    <location>
        <begin position="68"/>
        <end position="87"/>
    </location>
</feature>
<name>A0A4Z1P3E1_9PEZI</name>
<evidence type="ECO:0000256" key="3">
    <source>
        <dbReference type="ARBA" id="ARBA00023098"/>
    </source>
</evidence>
<dbReference type="OrthoDB" id="2363873at2759"/>
<dbReference type="Proteomes" id="UP000298493">
    <property type="component" value="Unassembled WGS sequence"/>
</dbReference>
<dbReference type="InterPro" id="IPR016715">
    <property type="entry name" value="PAF_acetylhydro_eukaryote"/>
</dbReference>
<keyword evidence="3 4" id="KW-0443">Lipid metabolism</keyword>
<keyword evidence="1 4" id="KW-0378">Hydrolase</keyword>
<dbReference type="SUPFAM" id="SSF53474">
    <property type="entry name" value="alpha/beta-Hydrolases"/>
    <property type="match status" value="1"/>
</dbReference>